<protein>
    <submittedName>
        <fullName evidence="2">WG repeat-containing protein</fullName>
    </submittedName>
</protein>
<organism evidence="2 3">
    <name type="scientific">Chitinophaga caseinilytica</name>
    <dbReference type="NCBI Taxonomy" id="2267521"/>
    <lineage>
        <taxon>Bacteria</taxon>
        <taxon>Pseudomonadati</taxon>
        <taxon>Bacteroidota</taxon>
        <taxon>Chitinophagia</taxon>
        <taxon>Chitinophagales</taxon>
        <taxon>Chitinophagaceae</taxon>
        <taxon>Chitinophaga</taxon>
    </lineage>
</organism>
<accession>A0ABZ2Z1L4</accession>
<evidence type="ECO:0000313" key="2">
    <source>
        <dbReference type="EMBL" id="WZN46170.1"/>
    </source>
</evidence>
<evidence type="ECO:0000313" key="3">
    <source>
        <dbReference type="Proteomes" id="UP001449657"/>
    </source>
</evidence>
<dbReference type="InterPro" id="IPR032774">
    <property type="entry name" value="WG_beta_rep"/>
</dbReference>
<keyword evidence="3" id="KW-1185">Reference proteome</keyword>
<gene>
    <name evidence="2" type="ORF">WJU22_25065</name>
</gene>
<dbReference type="PANTHER" id="PTHR37841">
    <property type="entry name" value="GLR2918 PROTEIN"/>
    <property type="match status" value="1"/>
</dbReference>
<dbReference type="RefSeq" id="WP_341840911.1">
    <property type="nucleotide sequence ID" value="NZ_CP149792.1"/>
</dbReference>
<dbReference type="Proteomes" id="UP001449657">
    <property type="component" value="Chromosome"/>
</dbReference>
<feature type="region of interest" description="Disordered" evidence="1">
    <location>
        <begin position="1"/>
        <end position="24"/>
    </location>
</feature>
<sequence>MALASGCQPKQPSSRQESKADTLRPKLEKLAGHLDSVNNIWVADDTRYSPDPFSSPESPYATVSIPGDTAVVGLINRKGEIVVPIRYHQISLGFAYGLNNVGIGDKHGLVNEYGQEVVPPVYDYIAMDVEDSLIRIGMNDKYGLIDLQGKVVIPLEYADVKSVGEGMVAVMKEPQRWGIVNLKNERIHPPVFTYTDRFVNGVVTLQQADGEDYLVYANGTVKKK</sequence>
<reference evidence="2 3" key="1">
    <citation type="submission" date="2024-03" db="EMBL/GenBank/DDBJ databases">
        <title>Chitinophaga caseinilytica sp. nov., a casein hydrolysing bacterium isolated from forest soil.</title>
        <authorList>
            <person name="Lee D.S."/>
            <person name="Han D.M."/>
            <person name="Baek J.H."/>
            <person name="Choi D.G."/>
            <person name="Jeon J.H."/>
            <person name="Jeon C.O."/>
        </authorList>
    </citation>
    <scope>NUCLEOTIDE SEQUENCE [LARGE SCALE GENOMIC DNA]</scope>
    <source>
        <strain evidence="2 3">KACC 19118</strain>
    </source>
</reference>
<dbReference type="EMBL" id="CP150096">
    <property type="protein sequence ID" value="WZN46170.1"/>
    <property type="molecule type" value="Genomic_DNA"/>
</dbReference>
<dbReference type="PANTHER" id="PTHR37841:SF1">
    <property type="entry name" value="DUF3298 DOMAIN-CONTAINING PROTEIN"/>
    <property type="match status" value="1"/>
</dbReference>
<name>A0ABZ2Z1L4_9BACT</name>
<evidence type="ECO:0000256" key="1">
    <source>
        <dbReference type="SAM" id="MobiDB-lite"/>
    </source>
</evidence>
<proteinExistence type="predicted"/>
<dbReference type="Pfam" id="PF14903">
    <property type="entry name" value="WG_beta_rep"/>
    <property type="match status" value="3"/>
</dbReference>